<dbReference type="InterPro" id="IPR051063">
    <property type="entry name" value="PDI"/>
</dbReference>
<dbReference type="InterPro" id="IPR013766">
    <property type="entry name" value="Thioredoxin_domain"/>
</dbReference>
<dbReference type="EnsemblMetazoa" id="GBRI022855-RA">
    <property type="protein sequence ID" value="GBRI022855-PA"/>
    <property type="gene ID" value="GBRI022855"/>
</dbReference>
<protein>
    <recommendedName>
        <fullName evidence="3">Thioredoxin domain-containing protein</fullName>
    </recommendedName>
</protein>
<evidence type="ECO:0000256" key="1">
    <source>
        <dbReference type="ARBA" id="ARBA00006347"/>
    </source>
</evidence>
<evidence type="ECO:0000313" key="5">
    <source>
        <dbReference type="Proteomes" id="UP000091820"/>
    </source>
</evidence>
<feature type="domain" description="Thioredoxin" evidence="3">
    <location>
        <begin position="385"/>
        <end position="512"/>
    </location>
</feature>
<dbReference type="Proteomes" id="UP000091820">
    <property type="component" value="Unassembled WGS sequence"/>
</dbReference>
<dbReference type="InterPro" id="IPR046374">
    <property type="entry name" value="PDI_a_PDIR"/>
</dbReference>
<dbReference type="PANTHER" id="PTHR45672:SF2">
    <property type="entry name" value="PROTEIN DISULFIDE-ISOMERASE A5"/>
    <property type="match status" value="1"/>
</dbReference>
<feature type="domain" description="Thioredoxin" evidence="3">
    <location>
        <begin position="133"/>
        <end position="263"/>
    </location>
</feature>
<dbReference type="STRING" id="37001.A0A1A9WKC4"/>
<dbReference type="GO" id="GO:0005783">
    <property type="term" value="C:endoplasmic reticulum"/>
    <property type="evidence" value="ECO:0007669"/>
    <property type="project" value="TreeGrafter"/>
</dbReference>
<reference evidence="5" key="1">
    <citation type="submission" date="2014-03" db="EMBL/GenBank/DDBJ databases">
        <authorList>
            <person name="Aksoy S."/>
            <person name="Warren W."/>
            <person name="Wilson R.K."/>
        </authorList>
    </citation>
    <scope>NUCLEOTIDE SEQUENCE [LARGE SCALE GENOMIC DNA]</scope>
    <source>
        <strain evidence="5">IAEA</strain>
    </source>
</reference>
<reference evidence="4" key="2">
    <citation type="submission" date="2020-05" db="UniProtKB">
        <authorList>
            <consortium name="EnsemblMetazoa"/>
        </authorList>
    </citation>
    <scope>IDENTIFICATION</scope>
    <source>
        <strain evidence="4">IAEA</strain>
    </source>
</reference>
<evidence type="ECO:0000259" key="3">
    <source>
        <dbReference type="PROSITE" id="PS51352"/>
    </source>
</evidence>
<dbReference type="GO" id="GO:0006457">
    <property type="term" value="P:protein folding"/>
    <property type="evidence" value="ECO:0007669"/>
    <property type="project" value="TreeGrafter"/>
</dbReference>
<proteinExistence type="inferred from homology"/>
<dbReference type="AlphaFoldDB" id="A0A1A9WKC4"/>
<feature type="region of interest" description="Disordered" evidence="2">
    <location>
        <begin position="381"/>
        <end position="402"/>
    </location>
</feature>
<dbReference type="InterPro" id="IPR017937">
    <property type="entry name" value="Thioredoxin_CS"/>
</dbReference>
<name>A0A1A9WKC4_9MUSC</name>
<dbReference type="GO" id="GO:0003756">
    <property type="term" value="F:protein disulfide isomerase activity"/>
    <property type="evidence" value="ECO:0007669"/>
    <property type="project" value="InterPro"/>
</dbReference>
<accession>A0A1A9WKC4</accession>
<dbReference type="VEuPathDB" id="VectorBase:GBRI022855"/>
<dbReference type="Pfam" id="PF00085">
    <property type="entry name" value="Thioredoxin"/>
    <property type="match status" value="3"/>
</dbReference>
<dbReference type="InterPro" id="IPR036249">
    <property type="entry name" value="Thioredoxin-like_sf"/>
</dbReference>
<evidence type="ECO:0000313" key="4">
    <source>
        <dbReference type="EnsemblMetazoa" id="GBRI022855-PA"/>
    </source>
</evidence>
<dbReference type="PROSITE" id="PS51352">
    <property type="entry name" value="THIOREDOXIN_2"/>
    <property type="match status" value="3"/>
</dbReference>
<sequence>MKYERTLKQCLLLAFILQYIYIIGGNKVHIKTNAVIEDIVELKDFKKLLRTKTNVLVLFAVNVKQNTEHIKIFKEVSAEVRGTGTMVIIDCNQGEKKKLCKKLKVSPDPIVLKHFKDGEYHKDYDRQMSLNSMVNFMRDPTGDLPWEEDPLGKDVLHFQDYFGFMKHLKRHLKPLLVMLYVPWCGFCKRLRPEFSKAATELKSEGFILGAMDVERKENTLARKVFNLTGFPTLIYFESGQLKQYYEGENNKEAIVAFMRDPASIPLKQNKELDWSSDTNSEIVHLTKQGFEPALKDEKSVLVMFYAPWCGHCKRLKIDYEKAALEMKNKKIPGILAALDVTKETSIAEQYKVKGYPTLKYFVNAQYKYDVHIREAEKIIEFMKDPKEPPPPPPPEKSWEEEEDSSNILFLNDQTFNSTLKRKKHALVMFYAPWCGHCKNTKPEFNAAANAMKDESRIIFAAVDCTRDTVVCSNQGVRGYPTLKYFSYLKVKVDYQGGRKREDFIAFLKNASESSKSNQKQIHEEL</sequence>
<dbReference type="Gene3D" id="3.40.30.10">
    <property type="entry name" value="Glutaredoxin"/>
    <property type="match status" value="4"/>
</dbReference>
<feature type="domain" description="Thioredoxin" evidence="3">
    <location>
        <begin position="264"/>
        <end position="384"/>
    </location>
</feature>
<dbReference type="PANTHER" id="PTHR45672">
    <property type="entry name" value="PROTEIN DISULFIDE-ISOMERASE C17H9.14C-RELATED"/>
    <property type="match status" value="1"/>
</dbReference>
<dbReference type="SUPFAM" id="SSF52833">
    <property type="entry name" value="Thioredoxin-like"/>
    <property type="match status" value="4"/>
</dbReference>
<comment type="similarity">
    <text evidence="1">Belongs to the protein disulfide isomerase family.</text>
</comment>
<organism evidence="4 5">
    <name type="scientific">Glossina brevipalpis</name>
    <dbReference type="NCBI Taxonomy" id="37001"/>
    <lineage>
        <taxon>Eukaryota</taxon>
        <taxon>Metazoa</taxon>
        <taxon>Ecdysozoa</taxon>
        <taxon>Arthropoda</taxon>
        <taxon>Hexapoda</taxon>
        <taxon>Insecta</taxon>
        <taxon>Pterygota</taxon>
        <taxon>Neoptera</taxon>
        <taxon>Endopterygota</taxon>
        <taxon>Diptera</taxon>
        <taxon>Brachycera</taxon>
        <taxon>Muscomorpha</taxon>
        <taxon>Hippoboscoidea</taxon>
        <taxon>Glossinidae</taxon>
        <taxon>Glossina</taxon>
    </lineage>
</organism>
<dbReference type="PRINTS" id="PR00421">
    <property type="entry name" value="THIOREDOXIN"/>
</dbReference>
<keyword evidence="5" id="KW-1185">Reference proteome</keyword>
<dbReference type="CDD" id="cd02997">
    <property type="entry name" value="PDI_a_PDIR"/>
    <property type="match status" value="2"/>
</dbReference>
<dbReference type="PROSITE" id="PS00194">
    <property type="entry name" value="THIOREDOXIN_1"/>
    <property type="match status" value="2"/>
</dbReference>
<evidence type="ECO:0000256" key="2">
    <source>
        <dbReference type="SAM" id="MobiDB-lite"/>
    </source>
</evidence>